<comment type="caution">
    <text evidence="5">The sequence shown here is derived from an EMBL/GenBank/DDBJ whole genome shotgun (WGS) entry which is preliminary data.</text>
</comment>
<organism evidence="5 6">
    <name type="scientific">Jiella sonneratiae</name>
    <dbReference type="NCBI Taxonomy" id="2816856"/>
    <lineage>
        <taxon>Bacteria</taxon>
        <taxon>Pseudomonadati</taxon>
        <taxon>Pseudomonadota</taxon>
        <taxon>Alphaproteobacteria</taxon>
        <taxon>Hyphomicrobiales</taxon>
        <taxon>Aurantimonadaceae</taxon>
        <taxon>Jiella</taxon>
    </lineage>
</organism>
<dbReference type="InterPro" id="IPR018060">
    <property type="entry name" value="HTH_AraC"/>
</dbReference>
<dbReference type="PANTHER" id="PTHR11019">
    <property type="entry name" value="HTH-TYPE TRANSCRIPTIONAL REGULATOR NIMR"/>
    <property type="match status" value="1"/>
</dbReference>
<evidence type="ECO:0000256" key="1">
    <source>
        <dbReference type="ARBA" id="ARBA00023015"/>
    </source>
</evidence>
<keyword evidence="3" id="KW-0804">Transcription</keyword>
<dbReference type="EMBL" id="JAFMPY010000025">
    <property type="protein sequence ID" value="MBO0905718.1"/>
    <property type="molecule type" value="Genomic_DNA"/>
</dbReference>
<dbReference type="Pfam" id="PF12833">
    <property type="entry name" value="HTH_18"/>
    <property type="match status" value="1"/>
</dbReference>
<dbReference type="SMART" id="SM00342">
    <property type="entry name" value="HTH_ARAC"/>
    <property type="match status" value="1"/>
</dbReference>
<dbReference type="PANTHER" id="PTHR11019:SF159">
    <property type="entry name" value="TRANSCRIPTIONAL REGULATOR-RELATED"/>
    <property type="match status" value="1"/>
</dbReference>
<evidence type="ECO:0000256" key="2">
    <source>
        <dbReference type="ARBA" id="ARBA00023125"/>
    </source>
</evidence>
<dbReference type="InterPro" id="IPR020449">
    <property type="entry name" value="Tscrpt_reg_AraC-type_HTH"/>
</dbReference>
<protein>
    <submittedName>
        <fullName evidence="5">Helix-turn-helix transcriptional regulator</fullName>
    </submittedName>
</protein>
<dbReference type="InterPro" id="IPR011051">
    <property type="entry name" value="RmlC_Cupin_sf"/>
</dbReference>
<keyword evidence="2" id="KW-0238">DNA-binding</keyword>
<dbReference type="Proteomes" id="UP000664288">
    <property type="component" value="Unassembled WGS sequence"/>
</dbReference>
<accession>A0ABS3J7R7</accession>
<evidence type="ECO:0000313" key="5">
    <source>
        <dbReference type="EMBL" id="MBO0905718.1"/>
    </source>
</evidence>
<reference evidence="5 6" key="1">
    <citation type="submission" date="2021-03" db="EMBL/GenBank/DDBJ databases">
        <title>Whole genome sequence of Jiella sp. MQZ13P-4.</title>
        <authorList>
            <person name="Tuo L."/>
        </authorList>
    </citation>
    <scope>NUCLEOTIDE SEQUENCE [LARGE SCALE GENOMIC DNA]</scope>
    <source>
        <strain evidence="5 6">MQZ13P-4</strain>
    </source>
</reference>
<dbReference type="Gene3D" id="2.60.120.10">
    <property type="entry name" value="Jelly Rolls"/>
    <property type="match status" value="1"/>
</dbReference>
<keyword evidence="1" id="KW-0805">Transcription regulation</keyword>
<dbReference type="InterPro" id="IPR009057">
    <property type="entry name" value="Homeodomain-like_sf"/>
</dbReference>
<dbReference type="SUPFAM" id="SSF46689">
    <property type="entry name" value="Homeodomain-like"/>
    <property type="match status" value="1"/>
</dbReference>
<evidence type="ECO:0000256" key="3">
    <source>
        <dbReference type="ARBA" id="ARBA00023163"/>
    </source>
</evidence>
<name>A0ABS3J7R7_9HYPH</name>
<sequence length="260" mass="28903">MSDSLQDRMRLVACDDPIIVAVLREQIERRQTPRHSHERGQLLGSLHGVISVGTDQGHWVVPPVNAIWLPPRLEHWLTSDGAFRGWSVYVARPSCEALPRSARVIGHSGLLHEAVLRAAAWTEGPLSPAQSHLASVILDEIASTPEEPLGLPMPADPRLQRIARALADAPSEQRRMEEWAAWAGLAPRTLSRRFVLETGLTFSAWRRRCLLLRSVEMLIAGESVTAVAIDLGYETVSSFIELFRRQFGTTPGRYLKRSSG</sequence>
<evidence type="ECO:0000313" key="6">
    <source>
        <dbReference type="Proteomes" id="UP000664288"/>
    </source>
</evidence>
<dbReference type="SUPFAM" id="SSF51182">
    <property type="entry name" value="RmlC-like cupins"/>
    <property type="match status" value="1"/>
</dbReference>
<dbReference type="InterPro" id="IPR014710">
    <property type="entry name" value="RmlC-like_jellyroll"/>
</dbReference>
<feature type="domain" description="HTH araC/xylS-type" evidence="4">
    <location>
        <begin position="160"/>
        <end position="257"/>
    </location>
</feature>
<dbReference type="Gene3D" id="1.10.10.60">
    <property type="entry name" value="Homeodomain-like"/>
    <property type="match status" value="1"/>
</dbReference>
<keyword evidence="6" id="KW-1185">Reference proteome</keyword>
<gene>
    <name evidence="5" type="ORF">J1C47_18900</name>
</gene>
<dbReference type="PRINTS" id="PR00032">
    <property type="entry name" value="HTHARAC"/>
</dbReference>
<proteinExistence type="predicted"/>
<evidence type="ECO:0000259" key="4">
    <source>
        <dbReference type="PROSITE" id="PS01124"/>
    </source>
</evidence>
<dbReference type="CDD" id="cd06124">
    <property type="entry name" value="cupin_NimR-like_N"/>
    <property type="match status" value="1"/>
</dbReference>
<dbReference type="PROSITE" id="PS01124">
    <property type="entry name" value="HTH_ARAC_FAMILY_2"/>
    <property type="match status" value="1"/>
</dbReference>